<reference evidence="3" key="1">
    <citation type="submission" date="2016-11" db="UniProtKB">
        <authorList>
            <consortium name="WormBaseParasite"/>
        </authorList>
    </citation>
    <scope>IDENTIFICATION</scope>
</reference>
<dbReference type="AlphaFoldDB" id="A0A1I7X8F9"/>
<proteinExistence type="predicted"/>
<evidence type="ECO:0000313" key="3">
    <source>
        <dbReference type="WBParaSite" id="Hba_13676"/>
    </source>
</evidence>
<evidence type="ECO:0000313" key="2">
    <source>
        <dbReference type="Proteomes" id="UP000095283"/>
    </source>
</evidence>
<keyword evidence="1" id="KW-1133">Transmembrane helix</keyword>
<protein>
    <submittedName>
        <fullName evidence="3">t-SNARE coiled-coil homology domain-containing protein</fullName>
    </submittedName>
</protein>
<keyword evidence="1" id="KW-0812">Transmembrane</keyword>
<sequence length="122" mass="13613">MRVEATTEGNKGADRVVAIAFTLNVCDAIMNRLFEIQEILDEMISTNDNNLMQINDIIEHLELFFGAIGQFIGEVFSETPDDKNPVSTQSTTFVTSFYIPFALFLTAAALPYVYASSKFSQQ</sequence>
<keyword evidence="2" id="KW-1185">Reference proteome</keyword>
<dbReference type="Proteomes" id="UP000095283">
    <property type="component" value="Unplaced"/>
</dbReference>
<evidence type="ECO:0000256" key="1">
    <source>
        <dbReference type="SAM" id="Phobius"/>
    </source>
</evidence>
<name>A0A1I7X8F9_HETBA</name>
<organism evidence="2 3">
    <name type="scientific">Heterorhabditis bacteriophora</name>
    <name type="common">Entomopathogenic nematode worm</name>
    <dbReference type="NCBI Taxonomy" id="37862"/>
    <lineage>
        <taxon>Eukaryota</taxon>
        <taxon>Metazoa</taxon>
        <taxon>Ecdysozoa</taxon>
        <taxon>Nematoda</taxon>
        <taxon>Chromadorea</taxon>
        <taxon>Rhabditida</taxon>
        <taxon>Rhabditina</taxon>
        <taxon>Rhabditomorpha</taxon>
        <taxon>Strongyloidea</taxon>
        <taxon>Heterorhabditidae</taxon>
        <taxon>Heterorhabditis</taxon>
    </lineage>
</organism>
<dbReference type="WBParaSite" id="Hba_13676">
    <property type="protein sequence ID" value="Hba_13676"/>
    <property type="gene ID" value="Hba_13676"/>
</dbReference>
<accession>A0A1I7X8F9</accession>
<feature type="transmembrane region" description="Helical" evidence="1">
    <location>
        <begin position="97"/>
        <end position="115"/>
    </location>
</feature>
<keyword evidence="1" id="KW-0472">Membrane</keyword>